<proteinExistence type="predicted"/>
<keyword evidence="3" id="KW-1185">Reference proteome</keyword>
<name>A0A812GUR2_9DINO</name>
<evidence type="ECO:0000256" key="1">
    <source>
        <dbReference type="SAM" id="SignalP"/>
    </source>
</evidence>
<evidence type="ECO:0000313" key="3">
    <source>
        <dbReference type="Proteomes" id="UP000604046"/>
    </source>
</evidence>
<dbReference type="Proteomes" id="UP000604046">
    <property type="component" value="Unassembled WGS sequence"/>
</dbReference>
<evidence type="ECO:0000313" key="2">
    <source>
        <dbReference type="EMBL" id="CAE6933340.1"/>
    </source>
</evidence>
<gene>
    <name evidence="2" type="ORF">SNAT2548_LOCUS949</name>
</gene>
<feature type="chain" id="PRO_5032970273" evidence="1">
    <location>
        <begin position="18"/>
        <end position="618"/>
    </location>
</feature>
<organism evidence="2 3">
    <name type="scientific">Symbiodinium natans</name>
    <dbReference type="NCBI Taxonomy" id="878477"/>
    <lineage>
        <taxon>Eukaryota</taxon>
        <taxon>Sar</taxon>
        <taxon>Alveolata</taxon>
        <taxon>Dinophyceae</taxon>
        <taxon>Suessiales</taxon>
        <taxon>Symbiodiniaceae</taxon>
        <taxon>Symbiodinium</taxon>
    </lineage>
</organism>
<dbReference type="EMBL" id="CAJNDS010000047">
    <property type="protein sequence ID" value="CAE6933340.1"/>
    <property type="molecule type" value="Genomic_DNA"/>
</dbReference>
<accession>A0A812GUR2</accession>
<dbReference type="OrthoDB" id="407166at2759"/>
<comment type="caution">
    <text evidence="2">The sequence shown here is derived from an EMBL/GenBank/DDBJ whole genome shotgun (WGS) entry which is preliminary data.</text>
</comment>
<reference evidence="2" key="1">
    <citation type="submission" date="2021-02" db="EMBL/GenBank/DDBJ databases">
        <authorList>
            <person name="Dougan E. K."/>
            <person name="Rhodes N."/>
            <person name="Thang M."/>
            <person name="Chan C."/>
        </authorList>
    </citation>
    <scope>NUCLEOTIDE SEQUENCE</scope>
</reference>
<feature type="signal peptide" evidence="1">
    <location>
        <begin position="1"/>
        <end position="17"/>
    </location>
</feature>
<keyword evidence="1" id="KW-0732">Signal</keyword>
<protein>
    <submittedName>
        <fullName evidence="2">Uncharacterized protein</fullName>
    </submittedName>
</protein>
<sequence>MKVIWLALCLPSAFVTAAKLPRRTSGPSLQHDLVKEAAALARLASRRAQKAPKSHKAGTSCPDNQFPPVNITVQGVGYLEDVLSADLLAQLQTNLAGHPDWEIGKPWTLSMVADSVERQMDRKFGFAGGEGFNVFTVKKAQVGQLITVTDKVKTLAANTRLEYRGHDPITLEDAIHLTNICLRPMTCDAFFEQHKTECLDDDLWKRRKNPEEVTGHTRSMCCERMKCKEEAPCSPPTMYTKRPDYDTAFGSKPDQCCVPKACSEDLCKSSLWVAKPGNVLGSTKDECCVPLDCDDYKCSAKYVKKQKRRGQDGSPLLMQGSTDSECCEPISCKHINCEATDEWKTNESATVGASLEDCCIPQFCKHHSCEPVTKWEPKPKAILGSSNPSCCTPKLCRDFDCDSGFQLRAGAVIGGKGLLGSTHNECCEKKSCHDWKCSDPSKWVQQADEGSRGVERHGWSDEECCTPLMCSSIDCVPESLWQPKSAEELEGLLGSTSKQCCNPKWCKDYTCTGDIPEQNVTSTKWYKKVDTNHFQFRGSTDEECCHPKYCSEYTTQFPSKFRRKPEDQEKPRLGSTEAECYDELKCSDYCCKGKDVQLKEDAAQLLGSTDVECCEKPN</sequence>
<dbReference type="AlphaFoldDB" id="A0A812GUR2"/>